<evidence type="ECO:0000313" key="4">
    <source>
        <dbReference type="Proteomes" id="UP001470230"/>
    </source>
</evidence>
<feature type="compositionally biased region" description="Basic and acidic residues" evidence="1">
    <location>
        <begin position="252"/>
        <end position="261"/>
    </location>
</feature>
<dbReference type="SUPFAM" id="SSF54236">
    <property type="entry name" value="Ubiquitin-like"/>
    <property type="match status" value="1"/>
</dbReference>
<evidence type="ECO:0000313" key="3">
    <source>
        <dbReference type="EMBL" id="KAK8838207.1"/>
    </source>
</evidence>
<accession>A0ABR2GWB1</accession>
<feature type="region of interest" description="Disordered" evidence="1">
    <location>
        <begin position="233"/>
        <end position="268"/>
    </location>
</feature>
<protein>
    <submittedName>
        <fullName evidence="3">UBX domain-containing protein 7</fullName>
    </submittedName>
</protein>
<name>A0ABR2GWB1_9EUKA</name>
<dbReference type="InterPro" id="IPR050730">
    <property type="entry name" value="UBX_domain-protein"/>
</dbReference>
<evidence type="ECO:0000259" key="2">
    <source>
        <dbReference type="Pfam" id="PF00789"/>
    </source>
</evidence>
<dbReference type="Pfam" id="PF14555">
    <property type="entry name" value="UBA_4"/>
    <property type="match status" value="1"/>
</dbReference>
<feature type="domain" description="UBX" evidence="2">
    <location>
        <begin position="267"/>
        <end position="335"/>
    </location>
</feature>
<dbReference type="EMBL" id="JAPFFF010000056">
    <property type="protein sequence ID" value="KAK8838207.1"/>
    <property type="molecule type" value="Genomic_DNA"/>
</dbReference>
<dbReference type="Gene3D" id="3.40.30.10">
    <property type="entry name" value="Glutaredoxin"/>
    <property type="match status" value="1"/>
</dbReference>
<proteinExistence type="predicted"/>
<gene>
    <name evidence="3" type="ORF">M9Y10_035627</name>
</gene>
<dbReference type="InterPro" id="IPR009060">
    <property type="entry name" value="UBA-like_sf"/>
</dbReference>
<sequence length="343" mass="39478">MNEIDEKLTQFIEFTGCSVNEAREILEQSNWDVTKATNFFFGIDAEDQPNLNPRPPVQPVSPSNKLKDPSPKITKTTPQIYKQVKSPPHIENKEPKEKPEKLILSGTHEKFNVFRLEAKDKNRWLLVLLTSKPLITSVLKSVELRDFINTRYVPLEISREESDGQWFSNAYDVKNYPFYAIIDPATTELFDKHEGEMTSLERQIFLRDFLDKHPEKGRSIDLEVTDLYKFTLDSSSDKSSTNSESDNEENKDDNVTDKENENNDPGPIVKVMIQMSNNKRAKIDIGENETIKILYKKVSSLIKKSVESFKLIVPYPTAELNDMSKTILEMKLKNSLVRVDDVI</sequence>
<dbReference type="SUPFAM" id="SSF52833">
    <property type="entry name" value="Thioredoxin-like"/>
    <property type="match status" value="1"/>
</dbReference>
<comment type="caution">
    <text evidence="3">The sequence shown here is derived from an EMBL/GenBank/DDBJ whole genome shotgun (WGS) entry which is preliminary data.</text>
</comment>
<dbReference type="SUPFAM" id="SSF46934">
    <property type="entry name" value="UBA-like"/>
    <property type="match status" value="1"/>
</dbReference>
<dbReference type="Gene3D" id="1.10.8.10">
    <property type="entry name" value="DNA helicase RuvA subunit, C-terminal domain"/>
    <property type="match status" value="1"/>
</dbReference>
<dbReference type="CDD" id="cd14273">
    <property type="entry name" value="UBA_TAP-C_like"/>
    <property type="match status" value="1"/>
</dbReference>
<reference evidence="3 4" key="1">
    <citation type="submission" date="2024-04" db="EMBL/GenBank/DDBJ databases">
        <title>Tritrichomonas musculus Genome.</title>
        <authorList>
            <person name="Alves-Ferreira E."/>
            <person name="Grigg M."/>
            <person name="Lorenzi H."/>
            <person name="Galac M."/>
        </authorList>
    </citation>
    <scope>NUCLEOTIDE SEQUENCE [LARGE SCALE GENOMIC DNA]</scope>
    <source>
        <strain evidence="3 4">EAF2021</strain>
    </source>
</reference>
<dbReference type="PANTHER" id="PTHR23322">
    <property type="entry name" value="FAS-ASSOCIATED PROTEIN"/>
    <property type="match status" value="1"/>
</dbReference>
<organism evidence="3 4">
    <name type="scientific">Tritrichomonas musculus</name>
    <dbReference type="NCBI Taxonomy" id="1915356"/>
    <lineage>
        <taxon>Eukaryota</taxon>
        <taxon>Metamonada</taxon>
        <taxon>Parabasalia</taxon>
        <taxon>Tritrichomonadida</taxon>
        <taxon>Tritrichomonadidae</taxon>
        <taxon>Tritrichomonas</taxon>
    </lineage>
</organism>
<evidence type="ECO:0000256" key="1">
    <source>
        <dbReference type="SAM" id="MobiDB-lite"/>
    </source>
</evidence>
<dbReference type="Proteomes" id="UP001470230">
    <property type="component" value="Unassembled WGS sequence"/>
</dbReference>
<keyword evidence="4" id="KW-1185">Reference proteome</keyword>
<feature type="compositionally biased region" description="Low complexity" evidence="1">
    <location>
        <begin position="233"/>
        <end position="244"/>
    </location>
</feature>
<dbReference type="InterPro" id="IPR029071">
    <property type="entry name" value="Ubiquitin-like_domsf"/>
</dbReference>
<dbReference type="Gene3D" id="3.10.20.90">
    <property type="entry name" value="Phosphatidylinositol 3-kinase Catalytic Subunit, Chain A, domain 1"/>
    <property type="match status" value="1"/>
</dbReference>
<feature type="region of interest" description="Disordered" evidence="1">
    <location>
        <begin position="45"/>
        <end position="75"/>
    </location>
</feature>
<dbReference type="InterPro" id="IPR036249">
    <property type="entry name" value="Thioredoxin-like_sf"/>
</dbReference>
<dbReference type="Pfam" id="PF00789">
    <property type="entry name" value="UBX"/>
    <property type="match status" value="1"/>
</dbReference>
<dbReference type="PANTHER" id="PTHR23322:SF6">
    <property type="entry name" value="UBX DOMAIN-CONTAINING PROTEIN 7"/>
    <property type="match status" value="1"/>
</dbReference>
<dbReference type="InterPro" id="IPR001012">
    <property type="entry name" value="UBX_dom"/>
</dbReference>